<evidence type="ECO:0000313" key="3">
    <source>
        <dbReference type="Proteomes" id="UP001597183"/>
    </source>
</evidence>
<accession>A0ABW4APZ1</accession>
<dbReference type="Proteomes" id="UP001597183">
    <property type="component" value="Unassembled WGS sequence"/>
</dbReference>
<dbReference type="EMBL" id="JBHTMK010000054">
    <property type="protein sequence ID" value="MFD1372087.1"/>
    <property type="molecule type" value="Genomic_DNA"/>
</dbReference>
<evidence type="ECO:0000313" key="2">
    <source>
        <dbReference type="EMBL" id="MFD1372087.1"/>
    </source>
</evidence>
<reference evidence="3" key="1">
    <citation type="journal article" date="2019" name="Int. J. Syst. Evol. Microbiol.">
        <title>The Global Catalogue of Microorganisms (GCM) 10K type strain sequencing project: providing services to taxonomists for standard genome sequencing and annotation.</title>
        <authorList>
            <consortium name="The Broad Institute Genomics Platform"/>
            <consortium name="The Broad Institute Genome Sequencing Center for Infectious Disease"/>
            <person name="Wu L."/>
            <person name="Ma J."/>
        </authorList>
    </citation>
    <scope>NUCLEOTIDE SEQUENCE [LARGE SCALE GENOMIC DNA]</scope>
    <source>
        <strain evidence="3">CCM 7526</strain>
    </source>
</reference>
<sequence>MAYRGSPAARVILTAVRVTTALMLALLGPLFAAGAVVQLLWEVNAWPGQRGTTLGAVFWGLLAAVLLIGPMGAWWFLIPRIRWWGVPVTILSALGTFGVFFSQL</sequence>
<feature type="transmembrane region" description="Helical" evidence="1">
    <location>
        <begin position="21"/>
        <end position="41"/>
    </location>
</feature>
<keyword evidence="3" id="KW-1185">Reference proteome</keyword>
<keyword evidence="1" id="KW-0812">Transmembrane</keyword>
<feature type="transmembrane region" description="Helical" evidence="1">
    <location>
        <begin position="83"/>
        <end position="101"/>
    </location>
</feature>
<protein>
    <submittedName>
        <fullName evidence="2">Uncharacterized protein</fullName>
    </submittedName>
</protein>
<feature type="transmembrane region" description="Helical" evidence="1">
    <location>
        <begin position="53"/>
        <end position="76"/>
    </location>
</feature>
<proteinExistence type="predicted"/>
<organism evidence="2 3">
    <name type="scientific">Actinoplanes sichuanensis</name>
    <dbReference type="NCBI Taxonomy" id="512349"/>
    <lineage>
        <taxon>Bacteria</taxon>
        <taxon>Bacillati</taxon>
        <taxon>Actinomycetota</taxon>
        <taxon>Actinomycetes</taxon>
        <taxon>Micromonosporales</taxon>
        <taxon>Micromonosporaceae</taxon>
        <taxon>Actinoplanes</taxon>
    </lineage>
</organism>
<gene>
    <name evidence="2" type="ORF">ACFQ5G_42760</name>
</gene>
<comment type="caution">
    <text evidence="2">The sequence shown here is derived from an EMBL/GenBank/DDBJ whole genome shotgun (WGS) entry which is preliminary data.</text>
</comment>
<name>A0ABW4APZ1_9ACTN</name>
<keyword evidence="1" id="KW-0472">Membrane</keyword>
<keyword evidence="1" id="KW-1133">Transmembrane helix</keyword>
<dbReference type="RefSeq" id="WP_317795806.1">
    <property type="nucleotide sequence ID" value="NZ_AP028461.1"/>
</dbReference>
<evidence type="ECO:0000256" key="1">
    <source>
        <dbReference type="SAM" id="Phobius"/>
    </source>
</evidence>